<organism evidence="4 5">
    <name type="scientific">Phyllosticta citriasiana</name>
    <dbReference type="NCBI Taxonomy" id="595635"/>
    <lineage>
        <taxon>Eukaryota</taxon>
        <taxon>Fungi</taxon>
        <taxon>Dikarya</taxon>
        <taxon>Ascomycota</taxon>
        <taxon>Pezizomycotina</taxon>
        <taxon>Dothideomycetes</taxon>
        <taxon>Dothideomycetes incertae sedis</taxon>
        <taxon>Botryosphaeriales</taxon>
        <taxon>Phyllostictaceae</taxon>
        <taxon>Phyllosticta</taxon>
    </lineage>
</organism>
<reference evidence="4 5" key="1">
    <citation type="submission" date="2024-04" db="EMBL/GenBank/DDBJ databases">
        <title>Phyllosticta paracitricarpa is synonymous to the EU quarantine fungus P. citricarpa based on phylogenomic analyses.</title>
        <authorList>
            <consortium name="Lawrence Berkeley National Laboratory"/>
            <person name="Van Ingen-Buijs V.A."/>
            <person name="Van Westerhoven A.C."/>
            <person name="Haridas S."/>
            <person name="Skiadas P."/>
            <person name="Martin F."/>
            <person name="Groenewald J.Z."/>
            <person name="Crous P.W."/>
            <person name="Seidl M.F."/>
        </authorList>
    </citation>
    <scope>NUCLEOTIDE SEQUENCE [LARGE SCALE GENOMIC DNA]</scope>
    <source>
        <strain evidence="4 5">CBS 123371</strain>
    </source>
</reference>
<dbReference type="InterPro" id="IPR036291">
    <property type="entry name" value="NAD(P)-bd_dom_sf"/>
</dbReference>
<proteinExistence type="inferred from homology"/>
<dbReference type="InterPro" id="IPR002347">
    <property type="entry name" value="SDR_fam"/>
</dbReference>
<evidence type="ECO:0000256" key="1">
    <source>
        <dbReference type="ARBA" id="ARBA00006484"/>
    </source>
</evidence>
<keyword evidence="2" id="KW-0521">NADP</keyword>
<keyword evidence="5" id="KW-1185">Reference proteome</keyword>
<dbReference type="Pfam" id="PF23441">
    <property type="entry name" value="SDR"/>
    <property type="match status" value="1"/>
</dbReference>
<evidence type="ECO:0008006" key="6">
    <source>
        <dbReference type="Google" id="ProtNLM"/>
    </source>
</evidence>
<evidence type="ECO:0000313" key="5">
    <source>
        <dbReference type="Proteomes" id="UP001363622"/>
    </source>
</evidence>
<protein>
    <recommendedName>
        <fullName evidence="6">NAD(P)-binding protein</fullName>
    </recommendedName>
</protein>
<dbReference type="InterPro" id="IPR057571">
    <property type="entry name" value="SDR_PhqE-like"/>
</dbReference>
<comment type="caution">
    <text evidence="4">The sequence shown here is derived from an EMBL/GenBank/DDBJ whole genome shotgun (WGS) entry which is preliminary data.</text>
</comment>
<comment type="similarity">
    <text evidence="1">Belongs to the short-chain dehydrogenases/reductases (SDR) family.</text>
</comment>
<gene>
    <name evidence="4" type="ORF">IWZ03DRAFT_400352</name>
</gene>
<dbReference type="CDD" id="cd05233">
    <property type="entry name" value="SDR_c"/>
    <property type="match status" value="1"/>
</dbReference>
<dbReference type="EMBL" id="JBBPHU010000007">
    <property type="protein sequence ID" value="KAK7515486.1"/>
    <property type="molecule type" value="Genomic_DNA"/>
</dbReference>
<keyword evidence="3" id="KW-0560">Oxidoreductase</keyword>
<accession>A0ABR1KNB4</accession>
<evidence type="ECO:0000313" key="4">
    <source>
        <dbReference type="EMBL" id="KAK7515486.1"/>
    </source>
</evidence>
<dbReference type="PANTHER" id="PTHR43477:SF1">
    <property type="entry name" value="DIHYDROANTICAPSIN 7-DEHYDROGENASE"/>
    <property type="match status" value="1"/>
</dbReference>
<name>A0ABR1KNB4_9PEZI</name>
<dbReference type="Gene3D" id="3.40.50.720">
    <property type="entry name" value="NAD(P)-binding Rossmann-like Domain"/>
    <property type="match status" value="1"/>
</dbReference>
<dbReference type="PANTHER" id="PTHR43477">
    <property type="entry name" value="DIHYDROANTICAPSIN 7-DEHYDROGENASE"/>
    <property type="match status" value="1"/>
</dbReference>
<sequence length="312" mass="32740">MSNGADTKSALGPLNCSNQLQISKSHCKNKSDITCQQTSLAPSIMTDQKKYTTKLVDQHILVVGGSSGIGFGLAEALLEHGARVTISSSSATKLSTAVSQLSKAYASAANKRYIASHACDLGDPSTLESNITSLFAFTTSIAPLHHVVFTAGEALHTVRLDDLDMAKAHAAGTVRFFAPLLVAKHAARALPKSPASSITLTSGTAGDKPPMPNWPLVAAYAAGLYGMARGLALDLRPLRVNVVAPGAVDTPLWTQTFDDDGEREAVLKSVGEGLLTGEVGRVEQVVEAFLWCLKDRFVTGEVVKTNGGALIV</sequence>
<dbReference type="SUPFAM" id="SSF51735">
    <property type="entry name" value="NAD(P)-binding Rossmann-fold domains"/>
    <property type="match status" value="1"/>
</dbReference>
<dbReference type="Proteomes" id="UP001363622">
    <property type="component" value="Unassembled WGS sequence"/>
</dbReference>
<dbReference type="InterPro" id="IPR051122">
    <property type="entry name" value="SDR_DHRS6-like"/>
</dbReference>
<dbReference type="PRINTS" id="PR00081">
    <property type="entry name" value="GDHRDH"/>
</dbReference>
<evidence type="ECO:0000256" key="3">
    <source>
        <dbReference type="ARBA" id="ARBA00023002"/>
    </source>
</evidence>
<evidence type="ECO:0000256" key="2">
    <source>
        <dbReference type="ARBA" id="ARBA00022857"/>
    </source>
</evidence>